<dbReference type="InterPro" id="IPR029045">
    <property type="entry name" value="ClpP/crotonase-like_dom_sf"/>
</dbReference>
<dbReference type="RefSeq" id="WP_106350888.1">
    <property type="nucleotide sequence ID" value="NZ_PVUE01000025.1"/>
</dbReference>
<sequence length="267" mass="29095">MTAHDNIADTTAIRLERPRAGVAMIVIDSPPRNQLGKEENRAFLRVLDEVEADTDLRCVVLTGTDKSWCSGANLKEQEQVTSLDDLSAYVDAPTSLGAIMTRIEQSRVPVIAAINGFTLGGGLELALCCDIRIASTNARFVCAGVNVGLILSWWRLPRVIGMGRAKEMLLSGKMYDAAKADHFGLVSSLHEPDALVPAALDLAEQIASRAPLSVENTKACATSAFDLTAKEAATLQREKFLEMAQTRDHAEALRSFIEKRPAIYERR</sequence>
<dbReference type="AlphaFoldDB" id="A0A2T0ZB19"/>
<evidence type="ECO:0000313" key="4">
    <source>
        <dbReference type="Proteomes" id="UP000237752"/>
    </source>
</evidence>
<dbReference type="Gene3D" id="3.90.226.10">
    <property type="entry name" value="2-enoyl-CoA Hydratase, Chain A, domain 1"/>
    <property type="match status" value="1"/>
</dbReference>
<evidence type="ECO:0000313" key="3">
    <source>
        <dbReference type="EMBL" id="PRZ33549.1"/>
    </source>
</evidence>
<evidence type="ECO:0000256" key="1">
    <source>
        <dbReference type="ARBA" id="ARBA00005254"/>
    </source>
</evidence>
<dbReference type="Proteomes" id="UP000237752">
    <property type="component" value="Unassembled WGS sequence"/>
</dbReference>
<reference evidence="3 4" key="1">
    <citation type="submission" date="2018-03" db="EMBL/GenBank/DDBJ databases">
        <title>Genomic Encyclopedia of Archaeal and Bacterial Type Strains, Phase II (KMG-II): from individual species to whole genera.</title>
        <authorList>
            <person name="Goeker M."/>
        </authorList>
    </citation>
    <scope>NUCLEOTIDE SEQUENCE [LARGE SCALE GENOMIC DNA]</scope>
    <source>
        <strain evidence="3 4">DSM 100065</strain>
    </source>
</reference>
<dbReference type="InterPro" id="IPR018376">
    <property type="entry name" value="Enoyl-CoA_hyd/isom_CS"/>
</dbReference>
<dbReference type="GO" id="GO:0006635">
    <property type="term" value="P:fatty acid beta-oxidation"/>
    <property type="evidence" value="ECO:0007669"/>
    <property type="project" value="TreeGrafter"/>
</dbReference>
<comment type="caution">
    <text evidence="3">The sequence shown here is derived from an EMBL/GenBank/DDBJ whole genome shotgun (WGS) entry which is preliminary data.</text>
</comment>
<accession>A0A2T0ZB19</accession>
<comment type="similarity">
    <text evidence="1 2">Belongs to the enoyl-CoA hydratase/isomerase family.</text>
</comment>
<dbReference type="SUPFAM" id="SSF52096">
    <property type="entry name" value="ClpP/crotonase"/>
    <property type="match status" value="1"/>
</dbReference>
<protein>
    <submittedName>
        <fullName evidence="3">Enoyl-CoA hydratase</fullName>
    </submittedName>
</protein>
<dbReference type="EMBL" id="PVUE01000025">
    <property type="protein sequence ID" value="PRZ33549.1"/>
    <property type="molecule type" value="Genomic_DNA"/>
</dbReference>
<dbReference type="Pfam" id="PF00378">
    <property type="entry name" value="ECH_1"/>
    <property type="match status" value="1"/>
</dbReference>
<dbReference type="GO" id="GO:0003824">
    <property type="term" value="F:catalytic activity"/>
    <property type="evidence" value="ECO:0007669"/>
    <property type="project" value="InterPro"/>
</dbReference>
<dbReference type="PROSITE" id="PS00166">
    <property type="entry name" value="ENOYL_COA_HYDRATASE"/>
    <property type="match status" value="1"/>
</dbReference>
<dbReference type="PANTHER" id="PTHR11941">
    <property type="entry name" value="ENOYL-COA HYDRATASE-RELATED"/>
    <property type="match status" value="1"/>
</dbReference>
<dbReference type="PANTHER" id="PTHR11941:SF54">
    <property type="entry name" value="ENOYL-COA HYDRATASE, MITOCHONDRIAL"/>
    <property type="match status" value="1"/>
</dbReference>
<dbReference type="InterPro" id="IPR001753">
    <property type="entry name" value="Enoyl-CoA_hydra/iso"/>
</dbReference>
<evidence type="ECO:0000256" key="2">
    <source>
        <dbReference type="RuleBase" id="RU003707"/>
    </source>
</evidence>
<name>A0A2T0ZB19_9ACTN</name>
<gene>
    <name evidence="3" type="ORF">CLV47_1255</name>
</gene>
<dbReference type="OrthoDB" id="8452484at2"/>
<dbReference type="CDD" id="cd06558">
    <property type="entry name" value="crotonase-like"/>
    <property type="match status" value="1"/>
</dbReference>
<organism evidence="3 4">
    <name type="scientific">Antricoccus suffuscus</name>
    <dbReference type="NCBI Taxonomy" id="1629062"/>
    <lineage>
        <taxon>Bacteria</taxon>
        <taxon>Bacillati</taxon>
        <taxon>Actinomycetota</taxon>
        <taxon>Actinomycetes</taxon>
        <taxon>Geodermatophilales</taxon>
        <taxon>Antricoccaceae</taxon>
        <taxon>Antricoccus</taxon>
    </lineage>
</organism>
<proteinExistence type="inferred from homology"/>
<keyword evidence="4" id="KW-1185">Reference proteome</keyword>